<dbReference type="PANTHER" id="PTHR43227:SF11">
    <property type="entry name" value="BLL4140 PROTEIN"/>
    <property type="match status" value="1"/>
</dbReference>
<dbReference type="Proteomes" id="UP000248764">
    <property type="component" value="Unassembled WGS sequence"/>
</dbReference>
<feature type="transmembrane region" description="Helical" evidence="7">
    <location>
        <begin position="12"/>
        <end position="30"/>
    </location>
</feature>
<keyword evidence="9" id="KW-0067">ATP-binding</keyword>
<keyword evidence="3" id="KW-1003">Cell membrane</keyword>
<gene>
    <name evidence="9" type="ORF">C1I92_06110</name>
</gene>
<dbReference type="Pfam" id="PF00528">
    <property type="entry name" value="BPD_transp_1"/>
    <property type="match status" value="1"/>
</dbReference>
<comment type="caution">
    <text evidence="9">The sequence shown here is derived from an EMBL/GenBank/DDBJ whole genome shotgun (WGS) entry which is preliminary data.</text>
</comment>
<feature type="transmembrane region" description="Helical" evidence="7">
    <location>
        <begin position="158"/>
        <end position="184"/>
    </location>
</feature>
<feature type="domain" description="ABC transmembrane type-1" evidence="8">
    <location>
        <begin position="72"/>
        <end position="286"/>
    </location>
</feature>
<evidence type="ECO:0000259" key="8">
    <source>
        <dbReference type="PROSITE" id="PS50928"/>
    </source>
</evidence>
<reference evidence="9 10" key="1">
    <citation type="submission" date="2018-01" db="EMBL/GenBank/DDBJ databases">
        <title>Draft genome sequence of Jiangella sp. GTF31.</title>
        <authorList>
            <person name="Sahin N."/>
            <person name="Ay H."/>
            <person name="Saygin H."/>
        </authorList>
    </citation>
    <scope>NUCLEOTIDE SEQUENCE [LARGE SCALE GENOMIC DNA]</scope>
    <source>
        <strain evidence="9 10">GTF31</strain>
    </source>
</reference>
<comment type="subcellular location">
    <subcellularLocation>
        <location evidence="1 7">Cell membrane</location>
        <topology evidence="1 7">Multi-pass membrane protein</topology>
    </subcellularLocation>
</comment>
<evidence type="ECO:0000256" key="7">
    <source>
        <dbReference type="RuleBase" id="RU363032"/>
    </source>
</evidence>
<dbReference type="InterPro" id="IPR035906">
    <property type="entry name" value="MetI-like_sf"/>
</dbReference>
<protein>
    <submittedName>
        <fullName evidence="9">Polysaccharide ABC transporter ATP-binding protein</fullName>
    </submittedName>
</protein>
<dbReference type="AlphaFoldDB" id="A0A2W2BIR3"/>
<keyword evidence="6 7" id="KW-0472">Membrane</keyword>
<accession>A0A2W2BIR3</accession>
<keyword evidence="5 7" id="KW-1133">Transmembrane helix</keyword>
<dbReference type="GO" id="GO:0005886">
    <property type="term" value="C:plasma membrane"/>
    <property type="evidence" value="ECO:0007669"/>
    <property type="project" value="UniProtKB-SubCell"/>
</dbReference>
<evidence type="ECO:0000256" key="6">
    <source>
        <dbReference type="ARBA" id="ARBA00023136"/>
    </source>
</evidence>
<evidence type="ECO:0000256" key="1">
    <source>
        <dbReference type="ARBA" id="ARBA00004651"/>
    </source>
</evidence>
<name>A0A2W2BIR3_9ACTN</name>
<dbReference type="GO" id="GO:0005524">
    <property type="term" value="F:ATP binding"/>
    <property type="evidence" value="ECO:0007669"/>
    <property type="project" value="UniProtKB-KW"/>
</dbReference>
<feature type="transmembrane region" description="Helical" evidence="7">
    <location>
        <begin position="118"/>
        <end position="138"/>
    </location>
</feature>
<dbReference type="RefSeq" id="WP_111253776.1">
    <property type="nucleotide sequence ID" value="NZ_POTW01000010.1"/>
</dbReference>
<dbReference type="InterPro" id="IPR000515">
    <property type="entry name" value="MetI-like"/>
</dbReference>
<feature type="transmembrane region" description="Helical" evidence="7">
    <location>
        <begin position="205"/>
        <end position="223"/>
    </location>
</feature>
<keyword evidence="2 7" id="KW-0813">Transport</keyword>
<evidence type="ECO:0000313" key="9">
    <source>
        <dbReference type="EMBL" id="PZF85150.1"/>
    </source>
</evidence>
<evidence type="ECO:0000256" key="3">
    <source>
        <dbReference type="ARBA" id="ARBA00022475"/>
    </source>
</evidence>
<keyword evidence="4 7" id="KW-0812">Transmembrane</keyword>
<proteinExistence type="inferred from homology"/>
<dbReference type="GO" id="GO:0055085">
    <property type="term" value="P:transmembrane transport"/>
    <property type="evidence" value="ECO:0007669"/>
    <property type="project" value="InterPro"/>
</dbReference>
<dbReference type="CDD" id="cd06261">
    <property type="entry name" value="TM_PBP2"/>
    <property type="match status" value="1"/>
</dbReference>
<evidence type="ECO:0000256" key="5">
    <source>
        <dbReference type="ARBA" id="ARBA00022989"/>
    </source>
</evidence>
<sequence>MTIWDRLRRDRVLLLMAVPGIGLLLVFWYLPLLGNVVAFQDYLPYIGIADSPFTGLENFRRLFEDPRFWDALQNTLVLAFCQLVLLFPVPIALALLLNSVLSPGVRKLVQSVLYLPHFVSWVIVVALFQQVLGNAGVVNQFLREQGWGTFEFMTNPDLFAFLVTSQVIWKEAGWGTIIFLAALSTIDDSRYESAAVDGAGPWRRLWHITLPGIRPIIVLLLILRLGEVLSVGFEQILLQRDAVGSAAAEVLDTYSYFYGVVGGEWGVAAAAGLFKGVVGLVLILAANRVAHALGEQGVYSRER</sequence>
<feature type="transmembrane region" description="Helical" evidence="7">
    <location>
        <begin position="265"/>
        <end position="286"/>
    </location>
</feature>
<dbReference type="PANTHER" id="PTHR43227">
    <property type="entry name" value="BLL4140 PROTEIN"/>
    <property type="match status" value="1"/>
</dbReference>
<dbReference type="SUPFAM" id="SSF161098">
    <property type="entry name" value="MetI-like"/>
    <property type="match status" value="1"/>
</dbReference>
<dbReference type="InterPro" id="IPR050809">
    <property type="entry name" value="UgpAE/MalFG_permease"/>
</dbReference>
<evidence type="ECO:0000313" key="10">
    <source>
        <dbReference type="Proteomes" id="UP000248764"/>
    </source>
</evidence>
<dbReference type="Gene3D" id="1.10.3720.10">
    <property type="entry name" value="MetI-like"/>
    <property type="match status" value="1"/>
</dbReference>
<keyword evidence="10" id="KW-1185">Reference proteome</keyword>
<evidence type="ECO:0000256" key="2">
    <source>
        <dbReference type="ARBA" id="ARBA00022448"/>
    </source>
</evidence>
<dbReference type="EMBL" id="POTW01000010">
    <property type="protein sequence ID" value="PZF85150.1"/>
    <property type="molecule type" value="Genomic_DNA"/>
</dbReference>
<comment type="similarity">
    <text evidence="7">Belongs to the binding-protein-dependent transport system permease family.</text>
</comment>
<feature type="transmembrane region" description="Helical" evidence="7">
    <location>
        <begin position="76"/>
        <end position="97"/>
    </location>
</feature>
<keyword evidence="9" id="KW-0547">Nucleotide-binding</keyword>
<dbReference type="PROSITE" id="PS50928">
    <property type="entry name" value="ABC_TM1"/>
    <property type="match status" value="1"/>
</dbReference>
<organism evidence="9 10">
    <name type="scientific">Jiangella anatolica</name>
    <dbReference type="NCBI Taxonomy" id="2670374"/>
    <lineage>
        <taxon>Bacteria</taxon>
        <taxon>Bacillati</taxon>
        <taxon>Actinomycetota</taxon>
        <taxon>Actinomycetes</taxon>
        <taxon>Jiangellales</taxon>
        <taxon>Jiangellaceae</taxon>
        <taxon>Jiangella</taxon>
    </lineage>
</organism>
<evidence type="ECO:0000256" key="4">
    <source>
        <dbReference type="ARBA" id="ARBA00022692"/>
    </source>
</evidence>